<proteinExistence type="predicted"/>
<keyword evidence="1" id="KW-0808">Transferase</keyword>
<sequence>MGWWILHNTATILDKPSKPWTTIFKSKSIARCLIGMKNRSMVYVLGTTNNRYLEYIRVMVTPKSIDLLVLFFSMGCLKRCQNSQQNFQAEWVNCLCHPHNSLQYISSPYSSNIV</sequence>
<dbReference type="AlphaFoldDB" id="A0A2P2L0P4"/>
<dbReference type="GO" id="GO:0016740">
    <property type="term" value="F:transferase activity"/>
    <property type="evidence" value="ECO:0007669"/>
    <property type="project" value="UniProtKB-KW"/>
</dbReference>
<accession>A0A2P2L0P4</accession>
<evidence type="ECO:0000313" key="1">
    <source>
        <dbReference type="EMBL" id="MBX11526.1"/>
    </source>
</evidence>
<organism evidence="1">
    <name type="scientific">Rhizophora mucronata</name>
    <name type="common">Asiatic mangrove</name>
    <dbReference type="NCBI Taxonomy" id="61149"/>
    <lineage>
        <taxon>Eukaryota</taxon>
        <taxon>Viridiplantae</taxon>
        <taxon>Streptophyta</taxon>
        <taxon>Embryophyta</taxon>
        <taxon>Tracheophyta</taxon>
        <taxon>Spermatophyta</taxon>
        <taxon>Magnoliopsida</taxon>
        <taxon>eudicotyledons</taxon>
        <taxon>Gunneridae</taxon>
        <taxon>Pentapetalae</taxon>
        <taxon>rosids</taxon>
        <taxon>fabids</taxon>
        <taxon>Malpighiales</taxon>
        <taxon>Rhizophoraceae</taxon>
        <taxon>Rhizophora</taxon>
    </lineage>
</organism>
<name>A0A2P2L0P4_RHIMU</name>
<dbReference type="EMBL" id="GGEC01031042">
    <property type="protein sequence ID" value="MBX11526.1"/>
    <property type="molecule type" value="Transcribed_RNA"/>
</dbReference>
<protein>
    <submittedName>
        <fullName evidence="1">Glycosyl transferase family 29 family protein</fullName>
    </submittedName>
</protein>
<reference evidence="1" key="1">
    <citation type="submission" date="2018-02" db="EMBL/GenBank/DDBJ databases">
        <title>Rhizophora mucronata_Transcriptome.</title>
        <authorList>
            <person name="Meera S.P."/>
            <person name="Sreeshan A."/>
            <person name="Augustine A."/>
        </authorList>
    </citation>
    <scope>NUCLEOTIDE SEQUENCE</scope>
    <source>
        <tissue evidence="1">Leaf</tissue>
    </source>
</reference>